<gene>
    <name evidence="1" type="ORF">LCGC14_2529820</name>
</gene>
<sequence>WDWRAQGFLPGQAVTIYEIDSVTLIKGDLLGTFEVTDITDDNPLDTFDNTELRLDQLSGDPLALGDHLIRLEAADDPVMVTLSVTFVGRADIESSDINEEGGTITRSDAGDWKDDGFAKGQLLLIDGLAGSWRIIDVTTTVMTVRGNQLSDGTSTRTLSVAGRHGGLTVVHGGGNFALELDPKINLGADFIERRDGLDWQDDGYAVGQFVTIEGLAGAWQITDFEQVPLVNLSDDIQSNPFQDAGTNSKMVLDGLAITPNSDIRLEVAVVNPFKAEASGTMSIATSSITRNSGDWFADDFYVGQHVYVSGLAGPFTVSALTATVMTLQNVALTPQTDVELDVFGYDLRGPDVRIAGPVRMGGDHITVTGGAGPDSPLVVYGDTSQDGVWYSGSTGDVRGYEFGDKPFDPFVNLPDGENENDEWVFPLADPYQDAGDDIIDARLLFAGLDAADLPTIGFVAYGGEGNDVIYGSQTGDHLAGGSGDDEIH</sequence>
<name>A0A0F9BGU3_9ZZZZ</name>
<dbReference type="SUPFAM" id="SSF51120">
    <property type="entry name" value="beta-Roll"/>
    <property type="match status" value="1"/>
</dbReference>
<dbReference type="EMBL" id="LAZR01041022">
    <property type="protein sequence ID" value="KKL13032.1"/>
    <property type="molecule type" value="Genomic_DNA"/>
</dbReference>
<reference evidence="1" key="1">
    <citation type="journal article" date="2015" name="Nature">
        <title>Complex archaea that bridge the gap between prokaryotes and eukaryotes.</title>
        <authorList>
            <person name="Spang A."/>
            <person name="Saw J.H."/>
            <person name="Jorgensen S.L."/>
            <person name="Zaremba-Niedzwiedzka K."/>
            <person name="Martijn J."/>
            <person name="Lind A.E."/>
            <person name="van Eijk R."/>
            <person name="Schleper C."/>
            <person name="Guy L."/>
            <person name="Ettema T.J."/>
        </authorList>
    </citation>
    <scope>NUCLEOTIDE SEQUENCE</scope>
</reference>
<accession>A0A0F9BGU3</accession>
<evidence type="ECO:0000313" key="1">
    <source>
        <dbReference type="EMBL" id="KKL13032.1"/>
    </source>
</evidence>
<organism evidence="1">
    <name type="scientific">marine sediment metagenome</name>
    <dbReference type="NCBI Taxonomy" id="412755"/>
    <lineage>
        <taxon>unclassified sequences</taxon>
        <taxon>metagenomes</taxon>
        <taxon>ecological metagenomes</taxon>
    </lineage>
</organism>
<feature type="non-terminal residue" evidence="1">
    <location>
        <position position="488"/>
    </location>
</feature>
<dbReference type="AlphaFoldDB" id="A0A0F9BGU3"/>
<dbReference type="InterPro" id="IPR011049">
    <property type="entry name" value="Serralysin-like_metalloprot_C"/>
</dbReference>
<protein>
    <submittedName>
        <fullName evidence="1">Uncharacterized protein</fullName>
    </submittedName>
</protein>
<comment type="caution">
    <text evidence="1">The sequence shown here is derived from an EMBL/GenBank/DDBJ whole genome shotgun (WGS) entry which is preliminary data.</text>
</comment>
<proteinExistence type="predicted"/>
<feature type="non-terminal residue" evidence="1">
    <location>
        <position position="1"/>
    </location>
</feature>